<reference evidence="1" key="2">
    <citation type="journal article" date="2015" name="Fish Shellfish Immunol.">
        <title>Early steps in the European eel (Anguilla anguilla)-Vibrio vulnificus interaction in the gills: Role of the RtxA13 toxin.</title>
        <authorList>
            <person name="Callol A."/>
            <person name="Pajuelo D."/>
            <person name="Ebbesson L."/>
            <person name="Teles M."/>
            <person name="MacKenzie S."/>
            <person name="Amaro C."/>
        </authorList>
    </citation>
    <scope>NUCLEOTIDE SEQUENCE</scope>
</reference>
<name>A0A0E9RPV6_ANGAN</name>
<reference evidence="1" key="1">
    <citation type="submission" date="2014-11" db="EMBL/GenBank/DDBJ databases">
        <authorList>
            <person name="Amaro Gonzalez C."/>
        </authorList>
    </citation>
    <scope>NUCLEOTIDE SEQUENCE</scope>
</reference>
<proteinExistence type="predicted"/>
<organism evidence="1">
    <name type="scientific">Anguilla anguilla</name>
    <name type="common">European freshwater eel</name>
    <name type="synonym">Muraena anguilla</name>
    <dbReference type="NCBI Taxonomy" id="7936"/>
    <lineage>
        <taxon>Eukaryota</taxon>
        <taxon>Metazoa</taxon>
        <taxon>Chordata</taxon>
        <taxon>Craniata</taxon>
        <taxon>Vertebrata</taxon>
        <taxon>Euteleostomi</taxon>
        <taxon>Actinopterygii</taxon>
        <taxon>Neopterygii</taxon>
        <taxon>Teleostei</taxon>
        <taxon>Anguilliformes</taxon>
        <taxon>Anguillidae</taxon>
        <taxon>Anguilla</taxon>
    </lineage>
</organism>
<dbReference type="EMBL" id="GBXM01078142">
    <property type="protein sequence ID" value="JAH30435.1"/>
    <property type="molecule type" value="Transcribed_RNA"/>
</dbReference>
<dbReference type="AlphaFoldDB" id="A0A0E9RPV6"/>
<accession>A0A0E9RPV6</accession>
<protein>
    <submittedName>
        <fullName evidence="1">Uncharacterized protein</fullName>
    </submittedName>
</protein>
<evidence type="ECO:0000313" key="1">
    <source>
        <dbReference type="EMBL" id="JAH30435.1"/>
    </source>
</evidence>
<sequence length="39" mass="4601">MAGCWIHFGFRTTYGCGVDWNRKYPIPCDTVNYCLDLKR</sequence>